<dbReference type="Proteomes" id="UP000694548">
    <property type="component" value="Unassembled WGS sequence"/>
</dbReference>
<evidence type="ECO:0008006" key="3">
    <source>
        <dbReference type="Google" id="ProtNLM"/>
    </source>
</evidence>
<name>A0A8C6M3Q2_NOTFU</name>
<evidence type="ECO:0000313" key="2">
    <source>
        <dbReference type="Proteomes" id="UP000694548"/>
    </source>
</evidence>
<dbReference type="Ensembl" id="ENSNFUT00015030803.1">
    <property type="protein sequence ID" value="ENSNFUP00015029484.1"/>
    <property type="gene ID" value="ENSNFUG00015014341.1"/>
</dbReference>
<dbReference type="GeneTree" id="ENSGT01000000214919"/>
<evidence type="ECO:0000313" key="1">
    <source>
        <dbReference type="Ensembl" id="ENSNFUP00015029484.1"/>
    </source>
</evidence>
<dbReference type="SUPFAM" id="SSF56219">
    <property type="entry name" value="DNase I-like"/>
    <property type="match status" value="1"/>
</dbReference>
<dbReference type="PANTHER" id="PTHR31635:SF196">
    <property type="entry name" value="REVERSE TRANSCRIPTASE DOMAIN-CONTAINING PROTEIN-RELATED"/>
    <property type="match status" value="1"/>
</dbReference>
<reference evidence="1" key="1">
    <citation type="submission" date="2025-08" db="UniProtKB">
        <authorList>
            <consortium name="Ensembl"/>
        </authorList>
    </citation>
    <scope>IDENTIFICATION</scope>
</reference>
<keyword evidence="2" id="KW-1185">Reference proteome</keyword>
<sequence>MPDKEIEIGELWDGFVLSNCGTRWVGVVVILFKRDIVDSLCLKFNGNDGRILVVDFSFQEGMFRLICVYAPVCYVDRKLFFIQLEQWVTNNTILIGDFNTNLTRLDIMEGTTLRWDSSRDILKQIMLRKGLMDIWRAENPLTRVFSRREFKFLLAPVLCSLFRYMQMEGTMGKDMALRLIILLYKNKGSKLHLQNYRPLTLLNTDYKILAKVLVNRLKRAIGSVVSTSVGCDSW</sequence>
<proteinExistence type="predicted"/>
<dbReference type="AlphaFoldDB" id="A0A8C6M3Q2"/>
<organism evidence="1 2">
    <name type="scientific">Nothobranchius furzeri</name>
    <name type="common">Turquoise killifish</name>
    <dbReference type="NCBI Taxonomy" id="105023"/>
    <lineage>
        <taxon>Eukaryota</taxon>
        <taxon>Metazoa</taxon>
        <taxon>Chordata</taxon>
        <taxon>Craniata</taxon>
        <taxon>Vertebrata</taxon>
        <taxon>Euteleostomi</taxon>
        <taxon>Actinopterygii</taxon>
        <taxon>Neopterygii</taxon>
        <taxon>Teleostei</taxon>
        <taxon>Neoteleostei</taxon>
        <taxon>Acanthomorphata</taxon>
        <taxon>Ovalentaria</taxon>
        <taxon>Atherinomorphae</taxon>
        <taxon>Cyprinodontiformes</taxon>
        <taxon>Nothobranchiidae</taxon>
        <taxon>Nothobranchius</taxon>
    </lineage>
</organism>
<reference evidence="1" key="2">
    <citation type="submission" date="2025-09" db="UniProtKB">
        <authorList>
            <consortium name="Ensembl"/>
        </authorList>
    </citation>
    <scope>IDENTIFICATION</scope>
</reference>
<dbReference type="PANTHER" id="PTHR31635">
    <property type="entry name" value="REVERSE TRANSCRIPTASE DOMAIN-CONTAINING PROTEIN-RELATED"/>
    <property type="match status" value="1"/>
</dbReference>
<dbReference type="InterPro" id="IPR036691">
    <property type="entry name" value="Endo/exonu/phosph_ase_sf"/>
</dbReference>
<accession>A0A8C6M3Q2</accession>
<protein>
    <recommendedName>
        <fullName evidence="3">Endonuclease/exonuclease/phosphatase domain-containing protein</fullName>
    </recommendedName>
</protein>
<dbReference type="Gene3D" id="3.60.10.10">
    <property type="entry name" value="Endonuclease/exonuclease/phosphatase"/>
    <property type="match status" value="1"/>
</dbReference>